<organism evidence="9 10">
    <name type="scientific">Botryosphaeria dothidea</name>
    <dbReference type="NCBI Taxonomy" id="55169"/>
    <lineage>
        <taxon>Eukaryota</taxon>
        <taxon>Fungi</taxon>
        <taxon>Dikarya</taxon>
        <taxon>Ascomycota</taxon>
        <taxon>Pezizomycotina</taxon>
        <taxon>Dothideomycetes</taxon>
        <taxon>Dothideomycetes incertae sedis</taxon>
        <taxon>Botryosphaeriales</taxon>
        <taxon>Botryosphaeriaceae</taxon>
        <taxon>Botryosphaeria</taxon>
    </lineage>
</organism>
<feature type="region of interest" description="Disordered" evidence="7">
    <location>
        <begin position="16"/>
        <end position="84"/>
    </location>
</feature>
<dbReference type="GO" id="GO:0008270">
    <property type="term" value="F:zinc ion binding"/>
    <property type="evidence" value="ECO:0007669"/>
    <property type="project" value="InterPro"/>
</dbReference>
<keyword evidence="4" id="KW-0238">DNA-binding</keyword>
<dbReference type="PANTHER" id="PTHR31313">
    <property type="entry name" value="TY1 ENHANCER ACTIVATOR"/>
    <property type="match status" value="1"/>
</dbReference>
<feature type="region of interest" description="Disordered" evidence="7">
    <location>
        <begin position="784"/>
        <end position="812"/>
    </location>
</feature>
<dbReference type="Pfam" id="PF10295">
    <property type="entry name" value="DUF2406"/>
    <property type="match status" value="1"/>
</dbReference>
<evidence type="ECO:0000256" key="1">
    <source>
        <dbReference type="ARBA" id="ARBA00022723"/>
    </source>
</evidence>
<keyword evidence="5" id="KW-0804">Transcription</keyword>
<keyword evidence="2" id="KW-0862">Zinc</keyword>
<accession>A0A8H4NDH7</accession>
<feature type="compositionally biased region" description="Basic residues" evidence="7">
    <location>
        <begin position="1070"/>
        <end position="1079"/>
    </location>
</feature>
<feature type="domain" description="Xylanolytic transcriptional activator regulatory" evidence="8">
    <location>
        <begin position="277"/>
        <end position="354"/>
    </location>
</feature>
<evidence type="ECO:0000256" key="3">
    <source>
        <dbReference type="ARBA" id="ARBA00023015"/>
    </source>
</evidence>
<keyword evidence="1" id="KW-0479">Metal-binding</keyword>
<evidence type="ECO:0000259" key="8">
    <source>
        <dbReference type="SMART" id="SM00906"/>
    </source>
</evidence>
<feature type="compositionally biased region" description="Gly residues" evidence="7">
    <location>
        <begin position="866"/>
        <end position="877"/>
    </location>
</feature>
<protein>
    <submittedName>
        <fullName evidence="9">Transcription factor</fullName>
    </submittedName>
</protein>
<dbReference type="InterPro" id="IPR018809">
    <property type="entry name" value="DUF2406"/>
</dbReference>
<dbReference type="GO" id="GO:0006351">
    <property type="term" value="P:DNA-templated transcription"/>
    <property type="evidence" value="ECO:0007669"/>
    <property type="project" value="InterPro"/>
</dbReference>
<keyword evidence="3" id="KW-0805">Transcription regulation</keyword>
<feature type="region of interest" description="Disordered" evidence="7">
    <location>
        <begin position="696"/>
        <end position="759"/>
    </location>
</feature>
<sequence length="1079" mass="118520">MDAMMERFNSLMDAFDARTSQSAQRHNDPALDELRGQVQGQVNGLQDTHSDERSNETPESDADDVESLPDHREQQPSGHLVADAQGKLRYVGGTNNLILIEAVQSLGDQHTSPIFNTPGSTSSRGSSVIGLPFFSGSSTSLRLPMAMSPDQVSFPPQYISDLLVHLYFDQLHYTFPLLFKPYFLRQYAKLIARNPSNAPDPGFLCVFFAVCACASGLLPRPTGGAATAATAARPGQEFYEKSWLLYYGSTGQGTIEQVQCLALLSVCSAGWNTLTQAWKFAGQAVRTAQDLGLHTGLRRPAQDEPNELLMEQMGRRVWWSVYGLDRLLSMCLGRPMAADDDDCDCDLPLDMADEQLEVYCRDPSIGCGASSALAGFLAFSELCKIASKIVKSTRAVHRSQGSRSLRKELQLQTEALDGQLHRWLQSLPDVVKFSPNRSDDDGRFHLTMCIITFILHAASIINLQRPWASDKHDLIESPHEARNHRGLSSAEQCVQAARSCIHTAELILFRVPPSHYLAFSVHQLGVAGILLLRTSPTIPPPVSVQEDVQKCIRHLGDLESVWSGAERSKAILQDLLRRATEAADSSSFELFGGVAEQRDMLDPDFFVNFEPAFEHPPSHLHRIAPVTVCTVQVLSPAAISRLLADSCEHYRFPPTQQPHRAELWPFSSLNQHRLAFKAQFSPSFGPSTAAELAVSAQTPVMDHRPHQRPRSKSGFSFKSERSDKSHGSDKIHKPKVKDLHESSAEKHKRHLSDTSKANPNAAMNEAQPIAAALEAPTLGSLRSMQHKDVDGSPIPEPDLSNPTRSRWERPLDTIRKFEAQIDGEYRRRGGARTEVESNADFSGYTSRRSSYYGGNAGNRYSQGTSNGNGYGGNGGYYAGRNPASPRPAEDLYAPPPVAGPGRNKFGQRVQQEMGGMPPRPPMHGQGLYPSHSYQQSRDTVNTGFSNSSGEAWGNSTDPSSENSSIERMAPSQKQPDLGEQYGFNGFGGNPIAEEYDYQNNNYYDQQGYGGAPAVGNGYYDQNQGPPVPAHNGVNGVSKMGDGPPQQPISSTTAAPARRPVANGDGEKRKSWFKRRFSKD</sequence>
<dbReference type="GO" id="GO:0003677">
    <property type="term" value="F:DNA binding"/>
    <property type="evidence" value="ECO:0007669"/>
    <property type="project" value="UniProtKB-KW"/>
</dbReference>
<dbReference type="InterPro" id="IPR051615">
    <property type="entry name" value="Transcr_Regulatory_Elem"/>
</dbReference>
<feature type="compositionally biased region" description="Polar residues" evidence="7">
    <location>
        <begin position="931"/>
        <end position="965"/>
    </location>
</feature>
<dbReference type="EMBL" id="WWBZ02000011">
    <property type="protein sequence ID" value="KAF4311202.1"/>
    <property type="molecule type" value="Genomic_DNA"/>
</dbReference>
<dbReference type="CDD" id="cd12148">
    <property type="entry name" value="fungal_TF_MHR"/>
    <property type="match status" value="1"/>
</dbReference>
<dbReference type="SMART" id="SM00906">
    <property type="entry name" value="Fungal_trans"/>
    <property type="match status" value="1"/>
</dbReference>
<dbReference type="Proteomes" id="UP000572817">
    <property type="component" value="Unassembled WGS sequence"/>
</dbReference>
<feature type="compositionally biased region" description="Basic and acidic residues" evidence="7">
    <location>
        <begin position="25"/>
        <end position="35"/>
    </location>
</feature>
<name>A0A8H4NDH7_9PEZI</name>
<evidence type="ECO:0000256" key="5">
    <source>
        <dbReference type="ARBA" id="ARBA00023163"/>
    </source>
</evidence>
<dbReference type="Pfam" id="PF04082">
    <property type="entry name" value="Fungal_trans"/>
    <property type="match status" value="1"/>
</dbReference>
<feature type="compositionally biased region" description="Acidic residues" evidence="7">
    <location>
        <begin position="58"/>
        <end position="67"/>
    </location>
</feature>
<dbReference type="AlphaFoldDB" id="A0A8H4NDH7"/>
<feature type="compositionally biased region" description="Low complexity" evidence="7">
    <location>
        <begin position="842"/>
        <end position="853"/>
    </location>
</feature>
<keyword evidence="10" id="KW-1185">Reference proteome</keyword>
<evidence type="ECO:0000256" key="7">
    <source>
        <dbReference type="SAM" id="MobiDB-lite"/>
    </source>
</evidence>
<proteinExistence type="predicted"/>
<feature type="compositionally biased region" description="Polar residues" evidence="7">
    <location>
        <begin position="38"/>
        <end position="47"/>
    </location>
</feature>
<gene>
    <name evidence="9" type="ORF">GTA08_BOTSDO13249</name>
</gene>
<feature type="region of interest" description="Disordered" evidence="7">
    <location>
        <begin position="828"/>
        <end position="1079"/>
    </location>
</feature>
<evidence type="ECO:0000256" key="6">
    <source>
        <dbReference type="ARBA" id="ARBA00023242"/>
    </source>
</evidence>
<comment type="caution">
    <text evidence="9">The sequence shown here is derived from an EMBL/GenBank/DDBJ whole genome shotgun (WGS) entry which is preliminary data.</text>
</comment>
<feature type="compositionally biased region" description="Basic and acidic residues" evidence="7">
    <location>
        <begin position="718"/>
        <end position="745"/>
    </location>
</feature>
<feature type="compositionally biased region" description="Low complexity" evidence="7">
    <location>
        <begin position="910"/>
        <end position="926"/>
    </location>
</feature>
<dbReference type="OrthoDB" id="5330253at2759"/>
<feature type="compositionally biased region" description="Low complexity" evidence="7">
    <location>
        <begin position="997"/>
        <end position="1006"/>
    </location>
</feature>
<evidence type="ECO:0000256" key="4">
    <source>
        <dbReference type="ARBA" id="ARBA00023125"/>
    </source>
</evidence>
<evidence type="ECO:0000313" key="9">
    <source>
        <dbReference type="EMBL" id="KAF4311202.1"/>
    </source>
</evidence>
<dbReference type="PANTHER" id="PTHR31313:SF81">
    <property type="entry name" value="TY1 ENHANCER ACTIVATOR"/>
    <property type="match status" value="1"/>
</dbReference>
<keyword evidence="6" id="KW-0539">Nucleus</keyword>
<reference evidence="9" key="1">
    <citation type="submission" date="2020-04" db="EMBL/GenBank/DDBJ databases">
        <title>Genome Assembly and Annotation of Botryosphaeria dothidea sdau 11-99, a Latent Pathogen of Apple Fruit Ring Rot in China.</title>
        <authorList>
            <person name="Yu C."/>
            <person name="Diao Y."/>
            <person name="Lu Q."/>
            <person name="Zhao J."/>
            <person name="Cui S."/>
            <person name="Peng C."/>
            <person name="He B."/>
            <person name="Liu H."/>
        </authorList>
    </citation>
    <scope>NUCLEOTIDE SEQUENCE [LARGE SCALE GENOMIC DNA]</scope>
    <source>
        <strain evidence="9">Sdau11-99</strain>
    </source>
</reference>
<evidence type="ECO:0000256" key="2">
    <source>
        <dbReference type="ARBA" id="ARBA00022833"/>
    </source>
</evidence>
<dbReference type="InterPro" id="IPR007219">
    <property type="entry name" value="XnlR_reg_dom"/>
</dbReference>
<evidence type="ECO:0000313" key="10">
    <source>
        <dbReference type="Proteomes" id="UP000572817"/>
    </source>
</evidence>